<dbReference type="SUPFAM" id="SSF51182">
    <property type="entry name" value="RmlC-like cupins"/>
    <property type="match status" value="1"/>
</dbReference>
<keyword evidence="6" id="KW-0813">Transport</keyword>
<evidence type="ECO:0000256" key="2">
    <source>
        <dbReference type="ARBA" id="ARBA00022617"/>
    </source>
</evidence>
<dbReference type="GO" id="GO:0020037">
    <property type="term" value="F:heme binding"/>
    <property type="evidence" value="ECO:0007669"/>
    <property type="project" value="InterPro"/>
</dbReference>
<dbReference type="InterPro" id="IPR000971">
    <property type="entry name" value="Globin"/>
</dbReference>
<dbReference type="FunFam" id="1.10.490.10:FF:000003">
    <property type="entry name" value="Flavohemoprotein"/>
    <property type="match status" value="1"/>
</dbReference>
<dbReference type="GO" id="GO:0046872">
    <property type="term" value="F:metal ion binding"/>
    <property type="evidence" value="ECO:0007669"/>
    <property type="project" value="UniProtKB-KW"/>
</dbReference>
<dbReference type="RefSeq" id="WP_144872425.1">
    <property type="nucleotide sequence ID" value="NZ_LR213985.1"/>
</dbReference>
<proteinExistence type="inferred from homology"/>
<comment type="similarity">
    <text evidence="6">Belongs to the globin family.</text>
</comment>
<dbReference type="InterPro" id="IPR013096">
    <property type="entry name" value="Cupin_2"/>
</dbReference>
<dbReference type="GO" id="GO:0019825">
    <property type="term" value="F:oxygen binding"/>
    <property type="evidence" value="ECO:0007669"/>
    <property type="project" value="InterPro"/>
</dbReference>
<evidence type="ECO:0000256" key="6">
    <source>
        <dbReference type="RuleBase" id="RU000356"/>
    </source>
</evidence>
<dbReference type="AlphaFoldDB" id="A0A563VS54"/>
<name>A0A563VS54_9CYAN</name>
<dbReference type="PROSITE" id="PS01033">
    <property type="entry name" value="GLOBIN"/>
    <property type="match status" value="1"/>
</dbReference>
<accession>A0A563VS54</accession>
<evidence type="ECO:0000256" key="3">
    <source>
        <dbReference type="ARBA" id="ARBA00022621"/>
    </source>
</evidence>
<dbReference type="GO" id="GO:0071949">
    <property type="term" value="F:FAD binding"/>
    <property type="evidence" value="ECO:0007669"/>
    <property type="project" value="TreeGrafter"/>
</dbReference>
<dbReference type="GO" id="GO:0046210">
    <property type="term" value="P:nitric oxide catabolic process"/>
    <property type="evidence" value="ECO:0007669"/>
    <property type="project" value="TreeGrafter"/>
</dbReference>
<reference evidence="8 9" key="1">
    <citation type="submission" date="2019-01" db="EMBL/GenBank/DDBJ databases">
        <authorList>
            <person name="Brito A."/>
        </authorList>
    </citation>
    <scope>NUCLEOTIDE SEQUENCE [LARGE SCALE GENOMIC DNA]</scope>
    <source>
        <strain evidence="8">1</strain>
    </source>
</reference>
<dbReference type="EMBL" id="CAACVJ010000160">
    <property type="protein sequence ID" value="VEP14119.1"/>
    <property type="molecule type" value="Genomic_DNA"/>
</dbReference>
<dbReference type="InterPro" id="IPR014710">
    <property type="entry name" value="RmlC-like_jellyroll"/>
</dbReference>
<protein>
    <submittedName>
        <fullName evidence="8">Putative globin-like protein</fullName>
    </submittedName>
</protein>
<dbReference type="Pfam" id="PF07883">
    <property type="entry name" value="Cupin_2"/>
    <property type="match status" value="1"/>
</dbReference>
<dbReference type="SUPFAM" id="SSF46458">
    <property type="entry name" value="Globin-like"/>
    <property type="match status" value="1"/>
</dbReference>
<evidence type="ECO:0000313" key="8">
    <source>
        <dbReference type="EMBL" id="VEP14119.1"/>
    </source>
</evidence>
<keyword evidence="5" id="KW-0408">Iron</keyword>
<dbReference type="Pfam" id="PF00042">
    <property type="entry name" value="Globin"/>
    <property type="match status" value="1"/>
</dbReference>
<keyword evidence="9" id="KW-1185">Reference proteome</keyword>
<gene>
    <name evidence="8" type="ORF">H1P_2420001</name>
</gene>
<comment type="similarity">
    <text evidence="1">In the C-terminal section; belongs to the flavoprotein pyridine nucleotide cytochrome reductase family.</text>
</comment>
<dbReference type="PANTHER" id="PTHR43396">
    <property type="entry name" value="FLAVOHEMOPROTEIN"/>
    <property type="match status" value="1"/>
</dbReference>
<dbReference type="CDD" id="cd08922">
    <property type="entry name" value="FHb-globin"/>
    <property type="match status" value="1"/>
</dbReference>
<dbReference type="CDD" id="cd02230">
    <property type="entry name" value="cupin_HP0902-like"/>
    <property type="match status" value="1"/>
</dbReference>
<sequence length="260" mass="28650">MTVASSNNSFTATLQDLIEYPTSGILSKVLLKDQNSQYTLFCLAAGTEIDEHTSTRNAVLTVVEGTGNLNLEGKDITLAPGLFVFMPANAPHALQAKENLAFVLTLSEKSVKKQVVSQQTIDIVKSTANVLKQHGKKITTRMYEIMFDKYPEVKAQFDMSAQANGTQPAKLAAAVYSYATHIDDLDRLKAMVDKIAHRHVKTHVLPEQYSIVGECLLKAIQDVLGDAATSEVMTAWTEAYQALAEIFIDREQQIYQTVAH</sequence>
<feature type="domain" description="Globin" evidence="7">
    <location>
        <begin position="115"/>
        <end position="252"/>
    </location>
</feature>
<dbReference type="PANTHER" id="PTHR43396:SF3">
    <property type="entry name" value="FLAVOHEMOPROTEIN"/>
    <property type="match status" value="1"/>
</dbReference>
<keyword evidence="2 6" id="KW-0349">Heme</keyword>
<evidence type="ECO:0000313" key="9">
    <source>
        <dbReference type="Proteomes" id="UP000320055"/>
    </source>
</evidence>
<keyword evidence="4" id="KW-0479">Metal-binding</keyword>
<keyword evidence="3 6" id="KW-0561">Oxygen transport</keyword>
<evidence type="ECO:0000259" key="7">
    <source>
        <dbReference type="PROSITE" id="PS01033"/>
    </source>
</evidence>
<evidence type="ECO:0000256" key="4">
    <source>
        <dbReference type="ARBA" id="ARBA00022723"/>
    </source>
</evidence>
<organism evidence="8 9">
    <name type="scientific">Hyella patelloides LEGE 07179</name>
    <dbReference type="NCBI Taxonomy" id="945734"/>
    <lineage>
        <taxon>Bacteria</taxon>
        <taxon>Bacillati</taxon>
        <taxon>Cyanobacteriota</taxon>
        <taxon>Cyanophyceae</taxon>
        <taxon>Pleurocapsales</taxon>
        <taxon>Hyellaceae</taxon>
        <taxon>Hyella</taxon>
    </lineage>
</organism>
<dbReference type="InterPro" id="IPR009050">
    <property type="entry name" value="Globin-like_sf"/>
</dbReference>
<dbReference type="Gene3D" id="2.60.120.10">
    <property type="entry name" value="Jelly Rolls"/>
    <property type="match status" value="1"/>
</dbReference>
<dbReference type="Proteomes" id="UP000320055">
    <property type="component" value="Unassembled WGS sequence"/>
</dbReference>
<evidence type="ECO:0000256" key="5">
    <source>
        <dbReference type="ARBA" id="ARBA00023004"/>
    </source>
</evidence>
<dbReference type="InterPro" id="IPR012292">
    <property type="entry name" value="Globin/Proto"/>
</dbReference>
<dbReference type="OrthoDB" id="510157at2"/>
<evidence type="ECO:0000256" key="1">
    <source>
        <dbReference type="ARBA" id="ARBA00006401"/>
    </source>
</evidence>
<dbReference type="InterPro" id="IPR011051">
    <property type="entry name" value="RmlC_Cupin_sf"/>
</dbReference>
<dbReference type="GO" id="GO:0071500">
    <property type="term" value="P:cellular response to nitrosative stress"/>
    <property type="evidence" value="ECO:0007669"/>
    <property type="project" value="TreeGrafter"/>
</dbReference>
<dbReference type="Gene3D" id="1.10.490.10">
    <property type="entry name" value="Globins"/>
    <property type="match status" value="1"/>
</dbReference>
<dbReference type="GO" id="GO:0005344">
    <property type="term" value="F:oxygen carrier activity"/>
    <property type="evidence" value="ECO:0007669"/>
    <property type="project" value="UniProtKB-KW"/>
</dbReference>
<dbReference type="GO" id="GO:0008941">
    <property type="term" value="F:nitric oxide dioxygenase NAD(P)H activity"/>
    <property type="evidence" value="ECO:0007669"/>
    <property type="project" value="TreeGrafter"/>
</dbReference>